<dbReference type="InterPro" id="IPR016040">
    <property type="entry name" value="NAD(P)-bd_dom"/>
</dbReference>
<proteinExistence type="predicted"/>
<sequence length="353" mass="39160">MMDRFWSEKKVLVTGHTGFKGSWLCAVLMHRGAKVVGYSLPAPTTPNLAECLSLDMTSLSGDITHPAAISEALSVHQPDVVFHLAAQALVRDSYRDPLGTYLTNAFGTAALLEGVRNSPATKVIINITTDKVYENKESAKGYAEDDPLGGHDAYSASKACSEIITASYRDAFLAPLGKRIATARAGNVIGGGDWSTDRIVPDLIRSITSGKQPVLRNPNAVRPWQHVLEPLYGYLLLAEKLWEEEQFSGAWNFGQTIDQGITVGELASRLIRQWGDIPLFAYDNNAQPHETHTLLLHSDKARLQLGWGSRLTFDDTLSWTRDWYRSYYDGEDMQAFTLGQIKQYEQLEVNRLG</sequence>
<dbReference type="EMBL" id="FOMT01000001">
    <property type="protein sequence ID" value="SFD60378.1"/>
    <property type="molecule type" value="Genomic_DNA"/>
</dbReference>
<dbReference type="RefSeq" id="WP_217649550.1">
    <property type="nucleotide sequence ID" value="NZ_FOMT01000001.1"/>
</dbReference>
<dbReference type="PANTHER" id="PTHR43000">
    <property type="entry name" value="DTDP-D-GLUCOSE 4,6-DEHYDRATASE-RELATED"/>
    <property type="match status" value="1"/>
</dbReference>
<evidence type="ECO:0000313" key="2">
    <source>
        <dbReference type="EMBL" id="SFD60378.1"/>
    </source>
</evidence>
<gene>
    <name evidence="2" type="ORF">SAMN05216378_0611</name>
</gene>
<dbReference type="InterPro" id="IPR013445">
    <property type="entry name" value="CDP_4_6_deHydtase"/>
</dbReference>
<organism evidence="2 3">
    <name type="scientific">Paenibacillus catalpae</name>
    <dbReference type="NCBI Taxonomy" id="1045775"/>
    <lineage>
        <taxon>Bacteria</taxon>
        <taxon>Bacillati</taxon>
        <taxon>Bacillota</taxon>
        <taxon>Bacilli</taxon>
        <taxon>Bacillales</taxon>
        <taxon>Paenibacillaceae</taxon>
        <taxon>Paenibacillus</taxon>
    </lineage>
</organism>
<reference evidence="3" key="1">
    <citation type="submission" date="2016-10" db="EMBL/GenBank/DDBJ databases">
        <authorList>
            <person name="Varghese N."/>
            <person name="Submissions S."/>
        </authorList>
    </citation>
    <scope>NUCLEOTIDE SEQUENCE [LARGE SCALE GENOMIC DNA]</scope>
    <source>
        <strain evidence="3">CGMCC 1.10784</strain>
    </source>
</reference>
<dbReference type="Proteomes" id="UP000198855">
    <property type="component" value="Unassembled WGS sequence"/>
</dbReference>
<dbReference type="Gene3D" id="3.90.25.10">
    <property type="entry name" value="UDP-galactose 4-epimerase, domain 1"/>
    <property type="match status" value="1"/>
</dbReference>
<dbReference type="Pfam" id="PF16363">
    <property type="entry name" value="GDP_Man_Dehyd"/>
    <property type="match status" value="1"/>
</dbReference>
<dbReference type="NCBIfam" id="TIGR02622">
    <property type="entry name" value="CDP_4_6_dhtase"/>
    <property type="match status" value="1"/>
</dbReference>
<evidence type="ECO:0000313" key="3">
    <source>
        <dbReference type="Proteomes" id="UP000198855"/>
    </source>
</evidence>
<dbReference type="SUPFAM" id="SSF51735">
    <property type="entry name" value="NAD(P)-binding Rossmann-fold domains"/>
    <property type="match status" value="1"/>
</dbReference>
<dbReference type="Gene3D" id="3.40.50.720">
    <property type="entry name" value="NAD(P)-binding Rossmann-like Domain"/>
    <property type="match status" value="1"/>
</dbReference>
<dbReference type="InterPro" id="IPR036291">
    <property type="entry name" value="NAD(P)-bd_dom_sf"/>
</dbReference>
<feature type="domain" description="NAD(P)-binding" evidence="1">
    <location>
        <begin position="12"/>
        <end position="317"/>
    </location>
</feature>
<name>A0A1I1TT29_9BACL</name>
<accession>A0A1I1TT29</accession>
<keyword evidence="3" id="KW-1185">Reference proteome</keyword>
<evidence type="ECO:0000259" key="1">
    <source>
        <dbReference type="Pfam" id="PF16363"/>
    </source>
</evidence>
<dbReference type="AlphaFoldDB" id="A0A1I1TT29"/>
<dbReference type="STRING" id="1045775.SAMN05216378_0611"/>
<protein>
    <submittedName>
        <fullName evidence="2">CDP-glucose 4,6-dehydratase</fullName>
    </submittedName>
</protein>